<dbReference type="STRING" id="51028.A0A0N4VPS2"/>
<gene>
    <name evidence="2" type="ORF">EVEC_LOCUS12168</name>
</gene>
<organism evidence="4">
    <name type="scientific">Enterobius vermicularis</name>
    <name type="common">Human pinworm</name>
    <dbReference type="NCBI Taxonomy" id="51028"/>
    <lineage>
        <taxon>Eukaryota</taxon>
        <taxon>Metazoa</taxon>
        <taxon>Ecdysozoa</taxon>
        <taxon>Nematoda</taxon>
        <taxon>Chromadorea</taxon>
        <taxon>Rhabditida</taxon>
        <taxon>Spirurina</taxon>
        <taxon>Oxyuridomorpha</taxon>
        <taxon>Oxyuroidea</taxon>
        <taxon>Oxyuridae</taxon>
        <taxon>Enterobius</taxon>
    </lineage>
</organism>
<feature type="region of interest" description="Disordered" evidence="1">
    <location>
        <begin position="179"/>
        <end position="218"/>
    </location>
</feature>
<protein>
    <submittedName>
        <fullName evidence="4">PIN_6 domain-containing protein</fullName>
    </submittedName>
</protein>
<evidence type="ECO:0000313" key="3">
    <source>
        <dbReference type="Proteomes" id="UP000274131"/>
    </source>
</evidence>
<dbReference type="Proteomes" id="UP000274131">
    <property type="component" value="Unassembled WGS sequence"/>
</dbReference>
<evidence type="ECO:0000313" key="2">
    <source>
        <dbReference type="EMBL" id="VDD97417.1"/>
    </source>
</evidence>
<reference evidence="4" key="1">
    <citation type="submission" date="2017-02" db="UniProtKB">
        <authorList>
            <consortium name="WormBaseParasite"/>
        </authorList>
    </citation>
    <scope>IDENTIFICATION</scope>
</reference>
<dbReference type="WBParaSite" id="EVEC_0001300601-mRNA-1">
    <property type="protein sequence ID" value="EVEC_0001300601-mRNA-1"/>
    <property type="gene ID" value="EVEC_0001300601"/>
</dbReference>
<name>A0A0N4VPS2_ENTVE</name>
<feature type="compositionally biased region" description="Polar residues" evidence="1">
    <location>
        <begin position="183"/>
        <end position="192"/>
    </location>
</feature>
<dbReference type="EMBL" id="UXUI01013622">
    <property type="protein sequence ID" value="VDD97417.1"/>
    <property type="molecule type" value="Genomic_DNA"/>
</dbReference>
<evidence type="ECO:0000256" key="1">
    <source>
        <dbReference type="SAM" id="MobiDB-lite"/>
    </source>
</evidence>
<dbReference type="AlphaFoldDB" id="A0A0N4VPS2"/>
<keyword evidence="3" id="KW-1185">Reference proteome</keyword>
<accession>A0A0N4VPS2</accession>
<dbReference type="OrthoDB" id="5804099at2759"/>
<evidence type="ECO:0000313" key="4">
    <source>
        <dbReference type="WBParaSite" id="EVEC_0001300601-mRNA-1"/>
    </source>
</evidence>
<sequence>MTDRKVLTSVIEIDTHIYCFQDCRFEAFFKRKILVSLGAIIDSALNLVRPMIDTSKPLQDDTKIPKQLSEETVSYRDAEILGSPRYSSLQDVPICRGNSAICSFISCTARNFKNDQSFANLNLAAQVLADKKLRKGISRDPDALLAVCHEQGLSKAECKLFAKGFQLVDKLFTTIESKDTTDYDTQPSTQENPLEEAADAPPIPIRPQDPATMGSRTWSSHMKPIEPVAKVQPTSFGNLPTLPPLLFTLPTLPTLPPLIPANHLMKDSGSPMEPSKHAESDSFYSSFRPPLNMFTNRFQRSISSDDFVEFDDENGQPVREKRSDYYDQAEKETINENLNSGFLSRHGESRLSDDSEVGEYRSKTANFNRLSQVPNESYRKQSSYENCFKYLDRTEIRLFT</sequence>
<proteinExistence type="predicted"/>
<reference evidence="2 3" key="2">
    <citation type="submission" date="2018-10" db="EMBL/GenBank/DDBJ databases">
        <authorList>
            <consortium name="Pathogen Informatics"/>
        </authorList>
    </citation>
    <scope>NUCLEOTIDE SEQUENCE [LARGE SCALE GENOMIC DNA]</scope>
</reference>